<evidence type="ECO:0000313" key="1">
    <source>
        <dbReference type="EMBL" id="AAA50896.1"/>
    </source>
</evidence>
<reference evidence="1" key="1">
    <citation type="submission" date="1994-09" db="EMBL/GenBank/DDBJ databases">
        <authorList>
            <person name="Robison K."/>
        </authorList>
    </citation>
    <scope>NUCLEOTIDE SEQUENCE</scope>
</reference>
<reference evidence="1" key="2">
    <citation type="submission" date="2023-06" db="EMBL/GenBank/DDBJ databases">
        <title>.</title>
        <authorList>
            <person name="Smith D.R."/>
        </authorList>
    </citation>
    <scope>NUCLEOTIDE SEQUENCE</scope>
</reference>
<dbReference type="AlphaFoldDB" id="Q49712"/>
<dbReference type="PIR" id="S72799">
    <property type="entry name" value="S72799"/>
</dbReference>
<protein>
    <submittedName>
        <fullName evidence="1">B1549_C3_231</fullName>
    </submittedName>
</protein>
<dbReference type="SUPFAM" id="SSF53756">
    <property type="entry name" value="UDP-Glycosyltransferase/glycogen phosphorylase"/>
    <property type="match status" value="1"/>
</dbReference>
<dbReference type="EMBL" id="U00014">
    <property type="protein sequence ID" value="AAA50896.1"/>
    <property type="molecule type" value="Genomic_DNA"/>
</dbReference>
<dbReference type="PANTHER" id="PTHR42655">
    <property type="entry name" value="GLYCOGEN PHOSPHORYLASE"/>
    <property type="match status" value="1"/>
</dbReference>
<proteinExistence type="predicted"/>
<organism evidence="1">
    <name type="scientific">Mycobacterium leprae</name>
    <dbReference type="NCBI Taxonomy" id="1769"/>
    <lineage>
        <taxon>Bacteria</taxon>
        <taxon>Bacillati</taxon>
        <taxon>Actinomycetota</taxon>
        <taxon>Actinomycetes</taxon>
        <taxon>Mycobacteriales</taxon>
        <taxon>Mycobacteriaceae</taxon>
        <taxon>Mycobacterium</taxon>
    </lineage>
</organism>
<name>Q49712_MYCLR</name>
<dbReference type="PANTHER" id="PTHR42655:SF1">
    <property type="entry name" value="GLYCOGEN PHOSPHORYLASE"/>
    <property type="match status" value="1"/>
</dbReference>
<accession>Q49712</accession>
<dbReference type="InterPro" id="IPR052182">
    <property type="entry name" value="Glycogen/Maltodextrin_Phosph"/>
</dbReference>
<sequence>MKSALNDGLNLSIRDGWLDEWCDGEIPSANSVADEARRGDLEVGVLYDLLEHAVVPKFYERDERGVLSRGIEMVRHTLQTFWAESVGIPYRCVTTSNTAT</sequence>